<dbReference type="InParanoid" id="A0A1X7T686"/>
<dbReference type="AlphaFoldDB" id="A0A1X7T686"/>
<accession>A0A1X7T686</accession>
<name>A0A1X7T686_AMPQE</name>
<protein>
    <submittedName>
        <fullName evidence="1">Uncharacterized protein</fullName>
    </submittedName>
</protein>
<evidence type="ECO:0000313" key="1">
    <source>
        <dbReference type="EnsemblMetazoa" id="Aqu2.1.09894_001"/>
    </source>
</evidence>
<reference evidence="1" key="1">
    <citation type="submission" date="2017-05" db="UniProtKB">
        <authorList>
            <consortium name="EnsemblMetazoa"/>
        </authorList>
    </citation>
    <scope>IDENTIFICATION</scope>
</reference>
<proteinExistence type="predicted"/>
<sequence length="56" mass="6674">YVQYVCKYIVCTCTHSLSLDWENIQNTCTITMRSTFDLYGFYRIIQDIQYISPYTG</sequence>
<dbReference type="EnsemblMetazoa" id="Aqu2.1.09894_001">
    <property type="protein sequence ID" value="Aqu2.1.09894_001"/>
    <property type="gene ID" value="Aqu2.1.09894"/>
</dbReference>
<organism evidence="1">
    <name type="scientific">Amphimedon queenslandica</name>
    <name type="common">Sponge</name>
    <dbReference type="NCBI Taxonomy" id="400682"/>
    <lineage>
        <taxon>Eukaryota</taxon>
        <taxon>Metazoa</taxon>
        <taxon>Porifera</taxon>
        <taxon>Demospongiae</taxon>
        <taxon>Heteroscleromorpha</taxon>
        <taxon>Haplosclerida</taxon>
        <taxon>Niphatidae</taxon>
        <taxon>Amphimedon</taxon>
    </lineage>
</organism>